<dbReference type="SUPFAM" id="SSF53448">
    <property type="entry name" value="Nucleotide-diphospho-sugar transferases"/>
    <property type="match status" value="1"/>
</dbReference>
<dbReference type="GeneID" id="96622701"/>
<evidence type="ECO:0000313" key="2">
    <source>
        <dbReference type="EMBL" id="QNV37830.1"/>
    </source>
</evidence>
<evidence type="ECO:0000259" key="1">
    <source>
        <dbReference type="Pfam" id="PF00535"/>
    </source>
</evidence>
<reference evidence="2 3" key="1">
    <citation type="submission" date="2020-09" db="EMBL/GenBank/DDBJ databases">
        <title>Investigation of environmental microbes.</title>
        <authorList>
            <person name="Ou Y."/>
            <person name="Kang Q."/>
        </authorList>
    </citation>
    <scope>NUCLEOTIDE SEQUENCE [LARGE SCALE GENOMIC DNA]</scope>
    <source>
        <strain evidence="2 3">KJZ-14</strain>
    </source>
</reference>
<dbReference type="Pfam" id="PF00535">
    <property type="entry name" value="Glycos_transf_2"/>
    <property type="match status" value="1"/>
</dbReference>
<proteinExistence type="predicted"/>
<dbReference type="GO" id="GO:0016758">
    <property type="term" value="F:hexosyltransferase activity"/>
    <property type="evidence" value="ECO:0007669"/>
    <property type="project" value="UniProtKB-ARBA"/>
</dbReference>
<dbReference type="EMBL" id="CP061539">
    <property type="protein sequence ID" value="QNV37830.1"/>
    <property type="molecule type" value="Genomic_DNA"/>
</dbReference>
<protein>
    <submittedName>
        <fullName evidence="2">Glycosyltransferase</fullName>
    </submittedName>
</protein>
<dbReference type="Gene3D" id="3.90.550.10">
    <property type="entry name" value="Spore Coat Polysaccharide Biosynthesis Protein SpsA, Chain A"/>
    <property type="match status" value="1"/>
</dbReference>
<dbReference type="PANTHER" id="PTHR22916:SF3">
    <property type="entry name" value="UDP-GLCNAC:BETAGAL BETA-1,3-N-ACETYLGLUCOSAMINYLTRANSFERASE-LIKE PROTEIN 1"/>
    <property type="match status" value="1"/>
</dbReference>
<gene>
    <name evidence="2" type="ORF">IDM49_00495</name>
</gene>
<keyword evidence="3" id="KW-1185">Reference proteome</keyword>
<accession>A0A7H2BDT4</accession>
<name>A0A7H2BDT4_9MICC</name>
<dbReference type="Proteomes" id="UP000516404">
    <property type="component" value="Chromosome"/>
</dbReference>
<dbReference type="RefSeq" id="WP_190724641.1">
    <property type="nucleotide sequence ID" value="NZ_CP061539.1"/>
</dbReference>
<keyword evidence="2" id="KW-0808">Transferase</keyword>
<dbReference type="InterPro" id="IPR001173">
    <property type="entry name" value="Glyco_trans_2-like"/>
</dbReference>
<dbReference type="InterPro" id="IPR029044">
    <property type="entry name" value="Nucleotide-diphossugar_trans"/>
</dbReference>
<dbReference type="PANTHER" id="PTHR22916">
    <property type="entry name" value="GLYCOSYLTRANSFERASE"/>
    <property type="match status" value="1"/>
</dbReference>
<evidence type="ECO:0000313" key="3">
    <source>
        <dbReference type="Proteomes" id="UP000516404"/>
    </source>
</evidence>
<dbReference type="AlphaFoldDB" id="A0A7H2BDT4"/>
<dbReference type="KEGG" id="rter:IDM49_00495"/>
<organism evidence="2 3">
    <name type="scientific">Rothia terrae</name>
    <dbReference type="NCBI Taxonomy" id="396015"/>
    <lineage>
        <taxon>Bacteria</taxon>
        <taxon>Bacillati</taxon>
        <taxon>Actinomycetota</taxon>
        <taxon>Actinomycetes</taxon>
        <taxon>Micrococcales</taxon>
        <taxon>Micrococcaceae</taxon>
        <taxon>Rothia</taxon>
    </lineage>
</organism>
<sequence length="333" mass="36448">MSTPRTSIIMPVYNTGTRVVASIESVLAQIDTDFELLVMIDASPDDASARIADFLAAHPDERVRVFDNPVNKGVSAVRNQGLDNMRGQWVAFLDSDDAFAPDFLATMHAAAGADSGAENIDVVACAHILIEAGGKNRERRRGEPGIYSGDEALTTLLKDKFTPYVWDKIFRASLFKNLRFPEDIHRAEDQVVVAGAYAQARSVKLIKDALYNYTVDAGGLTWGKITPVAESRALMAHMKDAAGAVVQTAEGKRAYDVSWVLTFLNTAQQALVAGTEESNRVIKQCRREISWAQILNVFRAPSVVFGAAAVLLKVSPVLYKKLYGAYIKKMYGI</sequence>
<feature type="domain" description="Glycosyltransferase 2-like" evidence="1">
    <location>
        <begin position="7"/>
        <end position="141"/>
    </location>
</feature>